<dbReference type="Pfam" id="PF00497">
    <property type="entry name" value="SBP_bac_3"/>
    <property type="match status" value="1"/>
</dbReference>
<gene>
    <name evidence="5" type="ORF">SAMN02745220_00598</name>
</gene>
<dbReference type="Pfam" id="PF01464">
    <property type="entry name" value="SLT"/>
    <property type="match status" value="1"/>
</dbReference>
<name>A0A1M7XYI5_9BACT</name>
<keyword evidence="2" id="KW-0732">Signal</keyword>
<dbReference type="InterPro" id="IPR001638">
    <property type="entry name" value="Solute-binding_3/MltF_N"/>
</dbReference>
<dbReference type="CDD" id="cd13403">
    <property type="entry name" value="MLTF-like"/>
    <property type="match status" value="1"/>
</dbReference>
<dbReference type="InterPro" id="IPR008258">
    <property type="entry name" value="Transglycosylase_SLT_dom_1"/>
</dbReference>
<dbReference type="SMART" id="SM00062">
    <property type="entry name" value="PBPb"/>
    <property type="match status" value="1"/>
</dbReference>
<dbReference type="OrthoDB" id="9801695at2"/>
<evidence type="ECO:0000259" key="4">
    <source>
        <dbReference type="SMART" id="SM00062"/>
    </source>
</evidence>
<dbReference type="Proteomes" id="UP000184603">
    <property type="component" value="Unassembled WGS sequence"/>
</dbReference>
<evidence type="ECO:0000256" key="2">
    <source>
        <dbReference type="ARBA" id="ARBA00022729"/>
    </source>
</evidence>
<evidence type="ECO:0000313" key="5">
    <source>
        <dbReference type="EMBL" id="SHO43988.1"/>
    </source>
</evidence>
<dbReference type="PANTHER" id="PTHR35936:SF19">
    <property type="entry name" value="AMINO-ACID-BINDING PROTEIN YXEM-RELATED"/>
    <property type="match status" value="1"/>
</dbReference>
<protein>
    <submittedName>
        <fullName evidence="5">Membrane-bound lytic murein transglycosylase MltF</fullName>
    </submittedName>
</protein>
<keyword evidence="3" id="KW-0472">Membrane</keyword>
<sequence length="517" mass="58315">MQKKSKWIVFLLFVLLVIGSLVFKYSPLFYGSDDISVEKGGHVSIKTLDVAPEQLTASQEAEIDKLVAPIPPNWVGDFDGIRKRNYIRILVPYSKTFFSVDRGKQHGIDYDFGKALEKWINKKYPSQVKTRPFAVLFIPVKRDQLLPDLVAGKGDIAAGGLTVTADRQKDVDFVSPFASGVREVLVTVPDYPPVSKIDDLSGKEITIRASSSYFEHLTAINTRLKEMGLQPTTIISADESLESEDLLEMVNAGLIQATVVDRYLAQIWLPLYTEMKINDSLYINDTGELAWAIRKDSPQLSKMLNSFMKEHKVGTTFGNILVKRYVENPERVLNPTSKEEMQKFENLVELFKLHGNTYNFDYLMLMAQGYQESMLDQKARSHRGAVGIMQILPSTAADPVINIKGIEKDPAKNIEAGAKYLRFLTDKYLSDEDITPSNQTLMAFAAYNAGPGNLLKFRRLAEKSGQDPNIWFHNVEYAAARITGQETVKYVANIYKYYLAYKLVTAMQESQKKPLTN</sequence>
<dbReference type="PANTHER" id="PTHR35936">
    <property type="entry name" value="MEMBRANE-BOUND LYTIC MUREIN TRANSGLYCOSYLASE F"/>
    <property type="match status" value="1"/>
</dbReference>
<dbReference type="Gene3D" id="1.10.530.10">
    <property type="match status" value="1"/>
</dbReference>
<accession>A0A1M7XYI5</accession>
<keyword evidence="3" id="KW-0998">Cell outer membrane</keyword>
<dbReference type="CDD" id="cd01009">
    <property type="entry name" value="PBP2_YfhD_N"/>
    <property type="match status" value="1"/>
</dbReference>
<dbReference type="EMBL" id="FRFE01000002">
    <property type="protein sequence ID" value="SHO43988.1"/>
    <property type="molecule type" value="Genomic_DNA"/>
</dbReference>
<feature type="domain" description="Solute-binding protein family 3/N-terminal" evidence="4">
    <location>
        <begin position="86"/>
        <end position="329"/>
    </location>
</feature>
<dbReference type="SUPFAM" id="SSF53955">
    <property type="entry name" value="Lysozyme-like"/>
    <property type="match status" value="1"/>
</dbReference>
<comment type="subcellular location">
    <subcellularLocation>
        <location evidence="1">Cell outer membrane</location>
        <topology evidence="1">Peripheral membrane protein</topology>
    </subcellularLocation>
</comment>
<keyword evidence="6" id="KW-1185">Reference proteome</keyword>
<dbReference type="SUPFAM" id="SSF53850">
    <property type="entry name" value="Periplasmic binding protein-like II"/>
    <property type="match status" value="1"/>
</dbReference>
<dbReference type="GO" id="GO:0009279">
    <property type="term" value="C:cell outer membrane"/>
    <property type="evidence" value="ECO:0007669"/>
    <property type="project" value="UniProtKB-SubCell"/>
</dbReference>
<dbReference type="InterPro" id="IPR023346">
    <property type="entry name" value="Lysozyme-like_dom_sf"/>
</dbReference>
<organism evidence="5 6">
    <name type="scientific">Desulfopila aestuarii DSM 18488</name>
    <dbReference type="NCBI Taxonomy" id="1121416"/>
    <lineage>
        <taxon>Bacteria</taxon>
        <taxon>Pseudomonadati</taxon>
        <taxon>Thermodesulfobacteriota</taxon>
        <taxon>Desulfobulbia</taxon>
        <taxon>Desulfobulbales</taxon>
        <taxon>Desulfocapsaceae</taxon>
        <taxon>Desulfopila</taxon>
    </lineage>
</organism>
<dbReference type="Gene3D" id="3.40.190.10">
    <property type="entry name" value="Periplasmic binding protein-like II"/>
    <property type="match status" value="2"/>
</dbReference>
<evidence type="ECO:0000256" key="1">
    <source>
        <dbReference type="ARBA" id="ARBA00004339"/>
    </source>
</evidence>
<evidence type="ECO:0000256" key="3">
    <source>
        <dbReference type="ARBA" id="ARBA00023237"/>
    </source>
</evidence>
<dbReference type="STRING" id="1121416.SAMN02745220_00598"/>
<reference evidence="5 6" key="1">
    <citation type="submission" date="2016-12" db="EMBL/GenBank/DDBJ databases">
        <authorList>
            <person name="Song W.-J."/>
            <person name="Kurnit D.M."/>
        </authorList>
    </citation>
    <scope>NUCLEOTIDE SEQUENCE [LARGE SCALE GENOMIC DNA]</scope>
    <source>
        <strain evidence="5 6">DSM 18488</strain>
    </source>
</reference>
<dbReference type="RefSeq" id="WP_084553410.1">
    <property type="nucleotide sequence ID" value="NZ_FRFE01000002.1"/>
</dbReference>
<proteinExistence type="predicted"/>
<dbReference type="AlphaFoldDB" id="A0A1M7XYI5"/>
<evidence type="ECO:0000313" key="6">
    <source>
        <dbReference type="Proteomes" id="UP000184603"/>
    </source>
</evidence>